<keyword evidence="5" id="KW-0963">Cytoplasm</keyword>
<protein>
    <recommendedName>
        <fullName evidence="4">Protein-L-isoaspartate O-methyltransferase</fullName>
        <ecNumber evidence="3">2.1.1.77</ecNumber>
    </recommendedName>
    <alternativeName>
        <fullName evidence="11">L-isoaspartyl protein carboxyl methyltransferase</fullName>
    </alternativeName>
    <alternativeName>
        <fullName evidence="9">Protein L-isoaspartyl methyltransferase</fullName>
    </alternativeName>
    <alternativeName>
        <fullName evidence="10">Protein-beta-aspartate methyltransferase</fullName>
    </alternativeName>
</protein>
<evidence type="ECO:0000256" key="8">
    <source>
        <dbReference type="ARBA" id="ARBA00022691"/>
    </source>
</evidence>
<feature type="region of interest" description="Disordered" evidence="12">
    <location>
        <begin position="358"/>
        <end position="401"/>
    </location>
</feature>
<evidence type="ECO:0000256" key="12">
    <source>
        <dbReference type="SAM" id="MobiDB-lite"/>
    </source>
</evidence>
<keyword evidence="8" id="KW-0949">S-adenosyl-L-methionine</keyword>
<evidence type="ECO:0000313" key="13">
    <source>
        <dbReference type="EMBL" id="MBB6552163.1"/>
    </source>
</evidence>
<dbReference type="PANTHER" id="PTHR11579">
    <property type="entry name" value="PROTEIN-L-ISOASPARTATE O-METHYLTRANSFERASE"/>
    <property type="match status" value="1"/>
</dbReference>
<comment type="caution">
    <text evidence="13">The sequence shown here is derived from an EMBL/GenBank/DDBJ whole genome shotgun (WGS) entry which is preliminary data.</text>
</comment>
<dbReference type="PANTHER" id="PTHR11579:SF0">
    <property type="entry name" value="PROTEIN-L-ISOASPARTATE(D-ASPARTATE) O-METHYLTRANSFERASE"/>
    <property type="match status" value="1"/>
</dbReference>
<dbReference type="GO" id="GO:0004719">
    <property type="term" value="F:protein-L-isoaspartate (D-aspartate) O-methyltransferase activity"/>
    <property type="evidence" value="ECO:0007669"/>
    <property type="project" value="UniProtKB-EC"/>
</dbReference>
<keyword evidence="6 13" id="KW-0489">Methyltransferase</keyword>
<dbReference type="CDD" id="cd02440">
    <property type="entry name" value="AdoMet_MTases"/>
    <property type="match status" value="1"/>
</dbReference>
<sequence length="418" mass="43191">MDYAARRQALVAQLRTAQDVGERVAEAMLAVPRHLFVPGVEPEAAYRDEPIVTKRDAGGLPISSSSQPAIMATMLGQLGVEPGHRVLEIGAGTGYNAALLAHLVGPDGRVVALDLDEDTVEQARRHLDAAGVRGVEVLCRDGAGGHPGLAPYDRLIATVGVWDLAPAWLAQLAPGGRLVVPLDLRGVQVSAALERDGERWVSRSVAPCGFMRMRGSMTGTETVVVVRRDPELMLMLPEPREAGDVAAALDAAPTEITVAREEPAPPFTVGMGVALWLALHEPRWCVVNGDLGAGPALTPAVVQPDGIAVLAAHGSLVARGHGAGGARLAAELAAHIRAWDEAGRPDATGLRIEARPHAPAATTPATPPDPAATTPATPPDPAATTPAAPPDPAATTTAVPSGAVVIEKRHTTLVVGFG</sequence>
<evidence type="ECO:0000256" key="10">
    <source>
        <dbReference type="ARBA" id="ARBA00031323"/>
    </source>
</evidence>
<gene>
    <name evidence="13" type="ORF">HD593_006958</name>
</gene>
<dbReference type="GO" id="GO:0032259">
    <property type="term" value="P:methylation"/>
    <property type="evidence" value="ECO:0007669"/>
    <property type="project" value="UniProtKB-KW"/>
</dbReference>
<comment type="subcellular location">
    <subcellularLocation>
        <location evidence="1">Cytoplasm</location>
    </subcellularLocation>
</comment>
<dbReference type="SUPFAM" id="SSF53335">
    <property type="entry name" value="S-adenosyl-L-methionine-dependent methyltransferases"/>
    <property type="match status" value="1"/>
</dbReference>
<dbReference type="InterPro" id="IPR029063">
    <property type="entry name" value="SAM-dependent_MTases_sf"/>
</dbReference>
<proteinExistence type="inferred from homology"/>
<evidence type="ECO:0000313" key="14">
    <source>
        <dbReference type="Proteomes" id="UP000565579"/>
    </source>
</evidence>
<dbReference type="InterPro" id="IPR000682">
    <property type="entry name" value="PCMT"/>
</dbReference>
<dbReference type="RefSeq" id="WP_185106125.1">
    <property type="nucleotide sequence ID" value="NZ_BAAAXY010000033.1"/>
</dbReference>
<dbReference type="Pfam" id="PF01135">
    <property type="entry name" value="PCMT"/>
    <property type="match status" value="1"/>
</dbReference>
<name>A0A7X0U212_9ACTN</name>
<organism evidence="13 14">
    <name type="scientific">Nonomuraea rubra</name>
    <dbReference type="NCBI Taxonomy" id="46180"/>
    <lineage>
        <taxon>Bacteria</taxon>
        <taxon>Bacillati</taxon>
        <taxon>Actinomycetota</taxon>
        <taxon>Actinomycetes</taxon>
        <taxon>Streptosporangiales</taxon>
        <taxon>Streptosporangiaceae</taxon>
        <taxon>Nonomuraea</taxon>
    </lineage>
</organism>
<dbReference type="Proteomes" id="UP000565579">
    <property type="component" value="Unassembled WGS sequence"/>
</dbReference>
<evidence type="ECO:0000256" key="5">
    <source>
        <dbReference type="ARBA" id="ARBA00022490"/>
    </source>
</evidence>
<feature type="compositionally biased region" description="Pro residues" evidence="12">
    <location>
        <begin position="365"/>
        <end position="392"/>
    </location>
</feature>
<evidence type="ECO:0000256" key="6">
    <source>
        <dbReference type="ARBA" id="ARBA00022603"/>
    </source>
</evidence>
<accession>A0A7X0U212</accession>
<keyword evidence="14" id="KW-1185">Reference proteome</keyword>
<evidence type="ECO:0000256" key="2">
    <source>
        <dbReference type="ARBA" id="ARBA00005369"/>
    </source>
</evidence>
<evidence type="ECO:0000256" key="3">
    <source>
        <dbReference type="ARBA" id="ARBA00011890"/>
    </source>
</evidence>
<evidence type="ECO:0000256" key="9">
    <source>
        <dbReference type="ARBA" id="ARBA00030757"/>
    </source>
</evidence>
<comment type="similarity">
    <text evidence="2">Belongs to the methyltransferase superfamily. L-isoaspartyl/D-aspartyl protein methyltransferase family.</text>
</comment>
<dbReference type="GO" id="GO:0005737">
    <property type="term" value="C:cytoplasm"/>
    <property type="evidence" value="ECO:0007669"/>
    <property type="project" value="UniProtKB-SubCell"/>
</dbReference>
<dbReference type="EMBL" id="JACHMI010000001">
    <property type="protein sequence ID" value="MBB6552163.1"/>
    <property type="molecule type" value="Genomic_DNA"/>
</dbReference>
<evidence type="ECO:0000256" key="11">
    <source>
        <dbReference type="ARBA" id="ARBA00031350"/>
    </source>
</evidence>
<evidence type="ECO:0000256" key="7">
    <source>
        <dbReference type="ARBA" id="ARBA00022679"/>
    </source>
</evidence>
<reference evidence="13 14" key="1">
    <citation type="submission" date="2020-08" db="EMBL/GenBank/DDBJ databases">
        <title>Sequencing the genomes of 1000 actinobacteria strains.</title>
        <authorList>
            <person name="Klenk H.-P."/>
        </authorList>
    </citation>
    <scope>NUCLEOTIDE SEQUENCE [LARGE SCALE GENOMIC DNA]</scope>
    <source>
        <strain evidence="13 14">DSM 43768</strain>
    </source>
</reference>
<dbReference type="AlphaFoldDB" id="A0A7X0U212"/>
<dbReference type="Gene3D" id="3.40.50.150">
    <property type="entry name" value="Vaccinia Virus protein VP39"/>
    <property type="match status" value="1"/>
</dbReference>
<dbReference type="EC" id="2.1.1.77" evidence="3"/>
<evidence type="ECO:0000256" key="4">
    <source>
        <dbReference type="ARBA" id="ARBA00013346"/>
    </source>
</evidence>
<evidence type="ECO:0000256" key="1">
    <source>
        <dbReference type="ARBA" id="ARBA00004496"/>
    </source>
</evidence>
<keyword evidence="7 13" id="KW-0808">Transferase</keyword>